<dbReference type="Proteomes" id="UP000190037">
    <property type="component" value="Unassembled WGS sequence"/>
</dbReference>
<evidence type="ECO:0000313" key="8">
    <source>
        <dbReference type="Proteomes" id="UP000190037"/>
    </source>
</evidence>
<evidence type="ECO:0000313" key="7">
    <source>
        <dbReference type="EMBL" id="OPC79842.1"/>
    </source>
</evidence>
<feature type="domain" description="PABS" evidence="6">
    <location>
        <begin position="1"/>
        <end position="235"/>
    </location>
</feature>
<proteinExistence type="inferred from homology"/>
<evidence type="ECO:0000259" key="6">
    <source>
        <dbReference type="PROSITE" id="PS51006"/>
    </source>
</evidence>
<organism evidence="7 8">
    <name type="scientific">Embleya scabrispora</name>
    <dbReference type="NCBI Taxonomy" id="159449"/>
    <lineage>
        <taxon>Bacteria</taxon>
        <taxon>Bacillati</taxon>
        <taxon>Actinomycetota</taxon>
        <taxon>Actinomycetes</taxon>
        <taxon>Kitasatosporales</taxon>
        <taxon>Streptomycetaceae</taxon>
        <taxon>Embleya</taxon>
    </lineage>
</organism>
<comment type="caution">
    <text evidence="7">The sequence shown here is derived from an EMBL/GenBank/DDBJ whole genome shotgun (WGS) entry which is preliminary data.</text>
</comment>
<evidence type="ECO:0000256" key="4">
    <source>
        <dbReference type="PROSITE-ProRule" id="PRU00354"/>
    </source>
</evidence>
<evidence type="ECO:0000256" key="3">
    <source>
        <dbReference type="ARBA" id="ARBA00023115"/>
    </source>
</evidence>
<dbReference type="OrthoDB" id="8221452at2"/>
<dbReference type="STRING" id="159449.B4N89_01800"/>
<dbReference type="InterPro" id="IPR029063">
    <property type="entry name" value="SAM-dependent_MTases_sf"/>
</dbReference>
<dbReference type="PROSITE" id="PS51006">
    <property type="entry name" value="PABS_2"/>
    <property type="match status" value="1"/>
</dbReference>
<dbReference type="EMBL" id="MWQN01000001">
    <property type="protein sequence ID" value="OPC79842.1"/>
    <property type="molecule type" value="Genomic_DNA"/>
</dbReference>
<comment type="similarity">
    <text evidence="1">Belongs to the spermidine/spermine synthase family.</text>
</comment>
<name>A0A1T3NT30_9ACTN</name>
<feature type="active site" description="Proton acceptor" evidence="4">
    <location>
        <position position="154"/>
    </location>
</feature>
<reference evidence="7 8" key="1">
    <citation type="submission" date="2017-03" db="EMBL/GenBank/DDBJ databases">
        <title>Draft genome sequence of Streptomyces scabrisporus NF3, endophyte isolated from Amphipterygium adstringens.</title>
        <authorList>
            <person name="Vazquez M."/>
            <person name="Ceapa C.D."/>
            <person name="Rodriguez Luna D."/>
            <person name="Sanchez Esquivel S."/>
        </authorList>
    </citation>
    <scope>NUCLEOTIDE SEQUENCE [LARGE SCALE GENOMIC DNA]</scope>
    <source>
        <strain evidence="7 8">NF3</strain>
    </source>
</reference>
<dbReference type="AlphaFoldDB" id="A0A1T3NT30"/>
<dbReference type="InterPro" id="IPR030374">
    <property type="entry name" value="PABS"/>
</dbReference>
<protein>
    <submittedName>
        <fullName evidence="7">Spermine synthase</fullName>
    </submittedName>
</protein>
<dbReference type="GO" id="GO:0016740">
    <property type="term" value="F:transferase activity"/>
    <property type="evidence" value="ECO:0007669"/>
    <property type="project" value="UniProtKB-UniRule"/>
</dbReference>
<dbReference type="NCBIfam" id="NF037959">
    <property type="entry name" value="MFS_SpdSyn"/>
    <property type="match status" value="1"/>
</dbReference>
<dbReference type="SUPFAM" id="SSF53335">
    <property type="entry name" value="S-adenosyl-L-methionine-dependent methyltransferases"/>
    <property type="match status" value="1"/>
</dbReference>
<dbReference type="RefSeq" id="WP_078974112.1">
    <property type="nucleotide sequence ID" value="NZ_MWQN01000001.1"/>
</dbReference>
<keyword evidence="3 4" id="KW-0620">Polyamine biosynthesis</keyword>
<evidence type="ECO:0000256" key="5">
    <source>
        <dbReference type="SAM" id="MobiDB-lite"/>
    </source>
</evidence>
<keyword evidence="8" id="KW-1185">Reference proteome</keyword>
<accession>A0A1T3NT30</accession>
<dbReference type="PANTHER" id="PTHR43317">
    <property type="entry name" value="THERMOSPERMINE SYNTHASE ACAULIS5"/>
    <property type="match status" value="1"/>
</dbReference>
<dbReference type="PANTHER" id="PTHR43317:SF1">
    <property type="entry name" value="THERMOSPERMINE SYNTHASE ACAULIS5"/>
    <property type="match status" value="1"/>
</dbReference>
<evidence type="ECO:0000256" key="1">
    <source>
        <dbReference type="ARBA" id="ARBA00007867"/>
    </source>
</evidence>
<sequence length="290" mass="30604">MYDDQDQQEAPESIPVGRATDLGAALLMPDIDRPRAWLLTLNDSPQSYVDLDRPEHLEFEYTRRLGHVVDLAAAPGEPLAALHLGGGGLTLPRYVAATRPGSLQTVAELDGELVALVLEHLPLPAGAAVDVRTGDAREELTARPEDSADLIIADVFGGAQVPAHLTSREFAVEVARVLRQGGVYAANIADGGELDFARAQVATLRSVFPEVALMAEPGVLRGRRFGNLVVVASTAPLPVSSLARRTAGDEMPARVLSGIEARVFSRDGAPVTDETATVSPAPPGGTFRIG</sequence>
<feature type="region of interest" description="Disordered" evidence="5">
    <location>
        <begin position="270"/>
        <end position="290"/>
    </location>
</feature>
<evidence type="ECO:0000256" key="2">
    <source>
        <dbReference type="ARBA" id="ARBA00022679"/>
    </source>
</evidence>
<keyword evidence="2 4" id="KW-0808">Transferase</keyword>
<gene>
    <name evidence="7" type="ORF">B4N89_01800</name>
</gene>
<dbReference type="Gene3D" id="3.40.50.150">
    <property type="entry name" value="Vaccinia Virus protein VP39"/>
    <property type="match status" value="1"/>
</dbReference>
<dbReference type="GO" id="GO:0006596">
    <property type="term" value="P:polyamine biosynthetic process"/>
    <property type="evidence" value="ECO:0007669"/>
    <property type="project" value="UniProtKB-UniRule"/>
</dbReference>